<feature type="compositionally biased region" description="Basic and acidic residues" evidence="1">
    <location>
        <begin position="55"/>
        <end position="67"/>
    </location>
</feature>
<dbReference type="AlphaFoldDB" id="A0A371DGL3"/>
<accession>A0A371DGL3</accession>
<proteinExistence type="predicted"/>
<protein>
    <submittedName>
        <fullName evidence="2">Uncharacterized protein</fullName>
    </submittedName>
</protein>
<name>A0A371DGL3_9APHY</name>
<feature type="region of interest" description="Disordered" evidence="1">
    <location>
        <begin position="51"/>
        <end position="77"/>
    </location>
</feature>
<dbReference type="EMBL" id="KZ857393">
    <property type="protein sequence ID" value="RDX51658.1"/>
    <property type="molecule type" value="Genomic_DNA"/>
</dbReference>
<keyword evidence="3" id="KW-1185">Reference proteome</keyword>
<evidence type="ECO:0000313" key="2">
    <source>
        <dbReference type="EMBL" id="RDX51658.1"/>
    </source>
</evidence>
<sequence>MTGAVNCFVRVAMQTQRVPDEQSKSSVACCTRADQCRSPCTRSYPVSVPQWPLTLHDRPRPRPRGGEKNNVSASGSLSVPSLAASRIVARLERAFEEHKVSGTLNDSAAHALTHLHRMPRGTRDRASELAVHILLYKSVRVHGARGRTP</sequence>
<evidence type="ECO:0000256" key="1">
    <source>
        <dbReference type="SAM" id="MobiDB-lite"/>
    </source>
</evidence>
<evidence type="ECO:0000313" key="3">
    <source>
        <dbReference type="Proteomes" id="UP000256964"/>
    </source>
</evidence>
<dbReference type="Proteomes" id="UP000256964">
    <property type="component" value="Unassembled WGS sequence"/>
</dbReference>
<reference evidence="2 3" key="1">
    <citation type="journal article" date="2018" name="Biotechnol. Biofuels">
        <title>Integrative visual omics of the white-rot fungus Polyporus brumalis exposes the biotechnological potential of its oxidative enzymes for delignifying raw plant biomass.</title>
        <authorList>
            <person name="Miyauchi S."/>
            <person name="Rancon A."/>
            <person name="Drula E."/>
            <person name="Hage H."/>
            <person name="Chaduli D."/>
            <person name="Favel A."/>
            <person name="Grisel S."/>
            <person name="Henrissat B."/>
            <person name="Herpoel-Gimbert I."/>
            <person name="Ruiz-Duenas F.J."/>
            <person name="Chevret D."/>
            <person name="Hainaut M."/>
            <person name="Lin J."/>
            <person name="Wang M."/>
            <person name="Pangilinan J."/>
            <person name="Lipzen A."/>
            <person name="Lesage-Meessen L."/>
            <person name="Navarro D."/>
            <person name="Riley R."/>
            <person name="Grigoriev I.V."/>
            <person name="Zhou S."/>
            <person name="Raouche S."/>
            <person name="Rosso M.N."/>
        </authorList>
    </citation>
    <scope>NUCLEOTIDE SEQUENCE [LARGE SCALE GENOMIC DNA]</scope>
    <source>
        <strain evidence="2 3">BRFM 1820</strain>
    </source>
</reference>
<organism evidence="2 3">
    <name type="scientific">Lentinus brumalis</name>
    <dbReference type="NCBI Taxonomy" id="2498619"/>
    <lineage>
        <taxon>Eukaryota</taxon>
        <taxon>Fungi</taxon>
        <taxon>Dikarya</taxon>
        <taxon>Basidiomycota</taxon>
        <taxon>Agaricomycotina</taxon>
        <taxon>Agaricomycetes</taxon>
        <taxon>Polyporales</taxon>
        <taxon>Polyporaceae</taxon>
        <taxon>Lentinus</taxon>
    </lineage>
</organism>
<gene>
    <name evidence="2" type="ORF">OH76DRAFT_261805</name>
</gene>